<comment type="caution">
    <text evidence="3">The sequence shown here is derived from an EMBL/GenBank/DDBJ whole genome shotgun (WGS) entry which is preliminary data.</text>
</comment>
<dbReference type="EMBL" id="JACHMN010000002">
    <property type="protein sequence ID" value="MBB5869624.1"/>
    <property type="molecule type" value="Genomic_DNA"/>
</dbReference>
<dbReference type="RefSeq" id="WP_184836370.1">
    <property type="nucleotide sequence ID" value="NZ_JACHMN010000002.1"/>
</dbReference>
<keyword evidence="1" id="KW-0812">Transmembrane</keyword>
<keyword evidence="4" id="KW-1185">Reference proteome</keyword>
<feature type="transmembrane region" description="Helical" evidence="1">
    <location>
        <begin position="23"/>
        <end position="45"/>
    </location>
</feature>
<organism evidence="3 4">
    <name type="scientific">Allocatelliglobosispora scoriae</name>
    <dbReference type="NCBI Taxonomy" id="643052"/>
    <lineage>
        <taxon>Bacteria</taxon>
        <taxon>Bacillati</taxon>
        <taxon>Actinomycetota</taxon>
        <taxon>Actinomycetes</taxon>
        <taxon>Micromonosporales</taxon>
        <taxon>Micromonosporaceae</taxon>
        <taxon>Allocatelliglobosispora</taxon>
    </lineage>
</organism>
<gene>
    <name evidence="3" type="ORF">F4553_003003</name>
</gene>
<keyword evidence="1" id="KW-1133">Transmembrane helix</keyword>
<dbReference type="Pfam" id="PF08666">
    <property type="entry name" value="SAF"/>
    <property type="match status" value="1"/>
</dbReference>
<evidence type="ECO:0000313" key="3">
    <source>
        <dbReference type="EMBL" id="MBB5869624.1"/>
    </source>
</evidence>
<dbReference type="CDD" id="cd11614">
    <property type="entry name" value="SAF_CpaB_FlgA_like"/>
    <property type="match status" value="1"/>
</dbReference>
<name>A0A841BMY1_9ACTN</name>
<dbReference type="Proteomes" id="UP000587527">
    <property type="component" value="Unassembled WGS sequence"/>
</dbReference>
<evidence type="ECO:0000259" key="2">
    <source>
        <dbReference type="SMART" id="SM00858"/>
    </source>
</evidence>
<evidence type="ECO:0000313" key="4">
    <source>
        <dbReference type="Proteomes" id="UP000587527"/>
    </source>
</evidence>
<reference evidence="3 4" key="1">
    <citation type="submission" date="2020-08" db="EMBL/GenBank/DDBJ databases">
        <title>Sequencing the genomes of 1000 actinobacteria strains.</title>
        <authorList>
            <person name="Klenk H.-P."/>
        </authorList>
    </citation>
    <scope>NUCLEOTIDE SEQUENCE [LARGE SCALE GENOMIC DNA]</scope>
    <source>
        <strain evidence="3 4">DSM 45362</strain>
    </source>
</reference>
<accession>A0A841BMY1</accession>
<dbReference type="SMART" id="SM00858">
    <property type="entry name" value="SAF"/>
    <property type="match status" value="1"/>
</dbReference>
<feature type="domain" description="SAF" evidence="2">
    <location>
        <begin position="51"/>
        <end position="114"/>
    </location>
</feature>
<proteinExistence type="predicted"/>
<keyword evidence="1" id="KW-0472">Membrane</keyword>
<sequence>MTTNRPSAAPIAVARSAPRRRSIMQGALAVLLIVVGALTAGYVVLRMGTTQDYLAVARPITSGAEIQASDLIIVRINEAVGLQPVPATKLRSVVGLHAKMALVPGALITMDQLTDSPIPAPGFQLIGMKLKEGHLPASRLTAGASVLLVVLPSKTVVGGEGQPSDLTPPRTIVATVVDISPGVQPGETLVDVQVAVTDAPTVASLSADDRIVVSLMEN</sequence>
<evidence type="ECO:0000256" key="1">
    <source>
        <dbReference type="SAM" id="Phobius"/>
    </source>
</evidence>
<dbReference type="AlphaFoldDB" id="A0A841BMY1"/>
<dbReference type="InterPro" id="IPR013974">
    <property type="entry name" value="SAF"/>
</dbReference>
<protein>
    <recommendedName>
        <fullName evidence="2">SAF domain-containing protein</fullName>
    </recommendedName>
</protein>